<evidence type="ECO:0000259" key="2">
    <source>
        <dbReference type="PROSITE" id="PS50235"/>
    </source>
</evidence>
<dbReference type="InterPro" id="IPR050164">
    <property type="entry name" value="Peptidase_C19"/>
</dbReference>
<dbReference type="PANTHER" id="PTHR24006:SF937">
    <property type="entry name" value="UBIQUITIN CARBOXYL-TERMINAL HYDROLASE"/>
    <property type="match status" value="1"/>
</dbReference>
<organism evidence="3 4">
    <name type="scientific">Elasticomyces elasticus</name>
    <dbReference type="NCBI Taxonomy" id="574655"/>
    <lineage>
        <taxon>Eukaryota</taxon>
        <taxon>Fungi</taxon>
        <taxon>Dikarya</taxon>
        <taxon>Ascomycota</taxon>
        <taxon>Pezizomycotina</taxon>
        <taxon>Dothideomycetes</taxon>
        <taxon>Dothideomycetidae</taxon>
        <taxon>Mycosphaerellales</taxon>
        <taxon>Teratosphaeriaceae</taxon>
        <taxon>Elasticomyces</taxon>
    </lineage>
</organism>
<dbReference type="Pfam" id="PF00443">
    <property type="entry name" value="UCH"/>
    <property type="match status" value="1"/>
</dbReference>
<evidence type="ECO:0000256" key="1">
    <source>
        <dbReference type="SAM" id="MobiDB-lite"/>
    </source>
</evidence>
<accession>A0AAN7WCU3</accession>
<feature type="compositionally biased region" description="Pro residues" evidence="1">
    <location>
        <begin position="64"/>
        <end position="78"/>
    </location>
</feature>
<dbReference type="GO" id="GO:0016579">
    <property type="term" value="P:protein deubiquitination"/>
    <property type="evidence" value="ECO:0007669"/>
    <property type="project" value="InterPro"/>
</dbReference>
<dbReference type="InterPro" id="IPR038765">
    <property type="entry name" value="Papain-like_cys_pep_sf"/>
</dbReference>
<comment type="caution">
    <text evidence="3">The sequence shown here is derived from an EMBL/GenBank/DDBJ whole genome shotgun (WGS) entry which is preliminary data.</text>
</comment>
<protein>
    <recommendedName>
        <fullName evidence="2">USP domain-containing protein</fullName>
    </recommendedName>
</protein>
<dbReference type="PANTHER" id="PTHR24006">
    <property type="entry name" value="UBIQUITIN CARBOXYL-TERMINAL HYDROLASE"/>
    <property type="match status" value="1"/>
</dbReference>
<dbReference type="AlphaFoldDB" id="A0AAN7WCU3"/>
<evidence type="ECO:0000313" key="3">
    <source>
        <dbReference type="EMBL" id="KAK5703191.1"/>
    </source>
</evidence>
<dbReference type="Proteomes" id="UP001310594">
    <property type="component" value="Unassembled WGS sequence"/>
</dbReference>
<proteinExistence type="predicted"/>
<dbReference type="GO" id="GO:0004843">
    <property type="term" value="F:cysteine-type deubiquitinase activity"/>
    <property type="evidence" value="ECO:0007669"/>
    <property type="project" value="InterPro"/>
</dbReference>
<sequence length="444" mass="50038">MAFSRNFARLVMNSKETLDLICQDDSYPLGFFLKVRTDSMRLRPSQFGRGWLYRAAPRKVRSPSPTPPPIPGPYTPPHRMPRLTLARGGRITKRWHASTYAGGYTRPVGLYNSGNICYRNALLQCLLHTPVFYNCLGRIHFKCSKQADQCVTCALQALAHDYWLDRNPQDPQPNFPTNTASILHQAVINTCPPDDDFAVNADGSEQADPIEFLTFLRKRLIEAEDPHTNRVDSVLQMQIEQTGTCTEQNCGFQNPSETIESYLTSVAMADDRAVYNELSLLGCVKATFKENAQARCEGCAAKKLKPKTQDSTRALERRIVKAPALLALQIQRVVYDTRDPLNVIQRKLSNYVPFDEDLDLSEFTKDGSSLKYRLHGVIGHAGDTVDEGHYIAAVRDHDGTGFSIVNDHLVRRNYAGDFREIREPRTSPSGTRCSPYIFIYQQVG</sequence>
<feature type="region of interest" description="Disordered" evidence="1">
    <location>
        <begin position="58"/>
        <end position="79"/>
    </location>
</feature>
<name>A0AAN7WCU3_9PEZI</name>
<dbReference type="PROSITE" id="PS00973">
    <property type="entry name" value="USP_2"/>
    <property type="match status" value="1"/>
</dbReference>
<dbReference type="GO" id="GO:0005634">
    <property type="term" value="C:nucleus"/>
    <property type="evidence" value="ECO:0007669"/>
    <property type="project" value="TreeGrafter"/>
</dbReference>
<dbReference type="InterPro" id="IPR001394">
    <property type="entry name" value="Peptidase_C19_UCH"/>
</dbReference>
<dbReference type="InterPro" id="IPR028889">
    <property type="entry name" value="USP"/>
</dbReference>
<dbReference type="Gene3D" id="3.90.70.10">
    <property type="entry name" value="Cysteine proteinases"/>
    <property type="match status" value="1"/>
</dbReference>
<dbReference type="InterPro" id="IPR018200">
    <property type="entry name" value="USP_CS"/>
</dbReference>
<dbReference type="GO" id="GO:0005829">
    <property type="term" value="C:cytosol"/>
    <property type="evidence" value="ECO:0007669"/>
    <property type="project" value="TreeGrafter"/>
</dbReference>
<reference evidence="3" key="1">
    <citation type="submission" date="2023-08" db="EMBL/GenBank/DDBJ databases">
        <title>Black Yeasts Isolated from many extreme environments.</title>
        <authorList>
            <person name="Coleine C."/>
            <person name="Stajich J.E."/>
            <person name="Selbmann L."/>
        </authorList>
    </citation>
    <scope>NUCLEOTIDE SEQUENCE</scope>
    <source>
        <strain evidence="3">CCFEE 5810</strain>
    </source>
</reference>
<gene>
    <name evidence="3" type="ORF">LTR97_004140</name>
</gene>
<dbReference type="SUPFAM" id="SSF54001">
    <property type="entry name" value="Cysteine proteinases"/>
    <property type="match status" value="1"/>
</dbReference>
<dbReference type="EMBL" id="JAVRQU010000005">
    <property type="protein sequence ID" value="KAK5703191.1"/>
    <property type="molecule type" value="Genomic_DNA"/>
</dbReference>
<dbReference type="PROSITE" id="PS50235">
    <property type="entry name" value="USP_3"/>
    <property type="match status" value="1"/>
</dbReference>
<feature type="domain" description="USP" evidence="2">
    <location>
        <begin position="108"/>
        <end position="443"/>
    </location>
</feature>
<evidence type="ECO:0000313" key="4">
    <source>
        <dbReference type="Proteomes" id="UP001310594"/>
    </source>
</evidence>